<dbReference type="EMBL" id="BPUR01000001">
    <property type="protein sequence ID" value="GJH15298.1"/>
    <property type="molecule type" value="Genomic_DNA"/>
</dbReference>
<accession>A0ACB5QK23</accession>
<evidence type="ECO:0000313" key="2">
    <source>
        <dbReference type="Proteomes" id="UP001055013"/>
    </source>
</evidence>
<keyword evidence="2" id="KW-1185">Reference proteome</keyword>
<dbReference type="Proteomes" id="UP001055013">
    <property type="component" value="Unassembled WGS sequence"/>
</dbReference>
<reference evidence="1" key="1">
    <citation type="submission" date="2021-09" db="EMBL/GenBank/DDBJ databases">
        <title>Isolation and characterization of 3-chlorobenzoate degrading bacteria from soils in Shizuoka.</title>
        <authorList>
            <person name="Ifat A."/>
            <person name="Ogawa N."/>
            <person name="Kimbara K."/>
            <person name="Moriuchi R."/>
            <person name="Dohra H."/>
            <person name="Shintani M."/>
        </authorList>
    </citation>
    <scope>NUCLEOTIDE SEQUENCE</scope>
    <source>
        <strain evidence="1">19CS2-2</strain>
    </source>
</reference>
<comment type="caution">
    <text evidence="1">The sequence shown here is derived from an EMBL/GenBank/DDBJ whole genome shotgun (WGS) entry which is preliminary data.</text>
</comment>
<gene>
    <name evidence="1" type="ORF">CBA19CS22_02170</name>
</gene>
<protein>
    <submittedName>
        <fullName evidence="1">Uncharacterized protein</fullName>
    </submittedName>
</protein>
<sequence length="150" mass="17451">MRLDMTGVEIDHLSIYRSRFREAQIQLQRTAEVIEQDALIDVRAPLRCDFECGSRAFRGAGECAQVRLNHAERIEEDRIRRTLDCFQNPALRVFCIVKRKRGDTTQMEHIRVIRFEAQTSFTPKHSALPLTSVIAFGRLLIHRLKIILHP</sequence>
<proteinExistence type="predicted"/>
<evidence type="ECO:0000313" key="1">
    <source>
        <dbReference type="EMBL" id="GJH15298.1"/>
    </source>
</evidence>
<organism evidence="1 2">
    <name type="scientific">Caballeronia novacaledonica</name>
    <dbReference type="NCBI Taxonomy" id="1544861"/>
    <lineage>
        <taxon>Bacteria</taxon>
        <taxon>Pseudomonadati</taxon>
        <taxon>Pseudomonadota</taxon>
        <taxon>Betaproteobacteria</taxon>
        <taxon>Burkholderiales</taxon>
        <taxon>Burkholderiaceae</taxon>
        <taxon>Caballeronia</taxon>
    </lineage>
</organism>
<name>A0ACB5QK23_9BURK</name>